<name>A0A5R8KBB5_9BACT</name>
<dbReference type="Proteomes" id="UP000306196">
    <property type="component" value="Unassembled WGS sequence"/>
</dbReference>
<keyword evidence="2" id="KW-1185">Reference proteome</keyword>
<dbReference type="EMBL" id="VAUV01000012">
    <property type="protein sequence ID" value="TLD69547.1"/>
    <property type="molecule type" value="Genomic_DNA"/>
</dbReference>
<organism evidence="1 2">
    <name type="scientific">Phragmitibacter flavus</name>
    <dbReference type="NCBI Taxonomy" id="2576071"/>
    <lineage>
        <taxon>Bacteria</taxon>
        <taxon>Pseudomonadati</taxon>
        <taxon>Verrucomicrobiota</taxon>
        <taxon>Verrucomicrobiia</taxon>
        <taxon>Verrucomicrobiales</taxon>
        <taxon>Verrucomicrobiaceae</taxon>
        <taxon>Phragmitibacter</taxon>
    </lineage>
</organism>
<accession>A0A5R8KBB5</accession>
<evidence type="ECO:0000313" key="2">
    <source>
        <dbReference type="Proteomes" id="UP000306196"/>
    </source>
</evidence>
<dbReference type="OrthoDB" id="9967638at2"/>
<dbReference type="AlphaFoldDB" id="A0A5R8KBB5"/>
<evidence type="ECO:0000313" key="1">
    <source>
        <dbReference type="EMBL" id="TLD69547.1"/>
    </source>
</evidence>
<sequence>MKSRIYQVTVAADAPVMKLKDAAQNAGLLPFDGSEKSDLSPKKSFEVVHESRVVDPKSFWFLAPGVLVYPEAMIGEDVYESPYYSWAYDVELLSMVSETDHFWAMNTTQVFPHPNTGYVFNLKYNYPLFRLEGEAKTDLFCLEGQESTGDELLVNYRQYGLSGLTFEEFWVG</sequence>
<protein>
    <submittedName>
        <fullName evidence="1">Uncharacterized protein</fullName>
    </submittedName>
</protein>
<gene>
    <name evidence="1" type="ORF">FEM03_16435</name>
</gene>
<reference evidence="1 2" key="1">
    <citation type="submission" date="2019-05" db="EMBL/GenBank/DDBJ databases">
        <title>Verrucobacter flavum gen. nov., sp. nov. a new member of the family Verrucomicrobiaceae.</title>
        <authorList>
            <person name="Szuroczki S."/>
            <person name="Abbaszade G."/>
            <person name="Szabo A."/>
            <person name="Felfoldi T."/>
            <person name="Schumann P."/>
            <person name="Boka K."/>
            <person name="Keki Z."/>
            <person name="Toumi M."/>
            <person name="Toth E."/>
        </authorList>
    </citation>
    <scope>NUCLEOTIDE SEQUENCE [LARGE SCALE GENOMIC DNA]</scope>
    <source>
        <strain evidence="1 2">MG-N-17</strain>
    </source>
</reference>
<comment type="caution">
    <text evidence="1">The sequence shown here is derived from an EMBL/GenBank/DDBJ whole genome shotgun (WGS) entry which is preliminary data.</text>
</comment>
<dbReference type="RefSeq" id="WP_138087375.1">
    <property type="nucleotide sequence ID" value="NZ_VAUV01000012.1"/>
</dbReference>
<proteinExistence type="predicted"/>